<dbReference type="PANTHER" id="PTHR16897">
    <property type="entry name" value="OS10G0105400 PROTEIN"/>
    <property type="match status" value="1"/>
</dbReference>
<feature type="region of interest" description="Disordered" evidence="1">
    <location>
        <begin position="741"/>
        <end position="778"/>
    </location>
</feature>
<organism evidence="2 3">
    <name type="scientific">Vanilla planifolia</name>
    <name type="common">Vanilla</name>
    <dbReference type="NCBI Taxonomy" id="51239"/>
    <lineage>
        <taxon>Eukaryota</taxon>
        <taxon>Viridiplantae</taxon>
        <taxon>Streptophyta</taxon>
        <taxon>Embryophyta</taxon>
        <taxon>Tracheophyta</taxon>
        <taxon>Spermatophyta</taxon>
        <taxon>Magnoliopsida</taxon>
        <taxon>Liliopsida</taxon>
        <taxon>Asparagales</taxon>
        <taxon>Orchidaceae</taxon>
        <taxon>Vanilloideae</taxon>
        <taxon>Vanilleae</taxon>
        <taxon>Vanilla</taxon>
    </lineage>
</organism>
<feature type="region of interest" description="Disordered" evidence="1">
    <location>
        <begin position="929"/>
        <end position="996"/>
    </location>
</feature>
<dbReference type="Proteomes" id="UP000639772">
    <property type="component" value="Chromosome 10"/>
</dbReference>
<gene>
    <name evidence="2" type="ORF">HPP92_019871</name>
</gene>
<dbReference type="PANTHER" id="PTHR16897:SF2">
    <property type="entry name" value="OS03G0226600 PROTEIN"/>
    <property type="match status" value="1"/>
</dbReference>
<feature type="compositionally biased region" description="Polar residues" evidence="1">
    <location>
        <begin position="593"/>
        <end position="616"/>
    </location>
</feature>
<dbReference type="OrthoDB" id="567691at2759"/>
<accession>A0A835QAH2</accession>
<dbReference type="EMBL" id="JADCNM010000010">
    <property type="protein sequence ID" value="KAG0465707.1"/>
    <property type="molecule type" value="Genomic_DNA"/>
</dbReference>
<evidence type="ECO:0000313" key="3">
    <source>
        <dbReference type="Proteomes" id="UP000639772"/>
    </source>
</evidence>
<proteinExistence type="predicted"/>
<reference evidence="2 3" key="1">
    <citation type="journal article" date="2020" name="Nat. Food">
        <title>A phased Vanilla planifolia genome enables genetic improvement of flavour and production.</title>
        <authorList>
            <person name="Hasing T."/>
            <person name="Tang H."/>
            <person name="Brym M."/>
            <person name="Khazi F."/>
            <person name="Huang T."/>
            <person name="Chambers A.H."/>
        </authorList>
    </citation>
    <scope>NUCLEOTIDE SEQUENCE [LARGE SCALE GENOMIC DNA]</scope>
    <source>
        <tissue evidence="2">Leaf</tissue>
    </source>
</reference>
<dbReference type="AlphaFoldDB" id="A0A835QAH2"/>
<name>A0A835QAH2_VANPL</name>
<sequence>MDIGSLNRLPGHLPSLCIQGSELMSMALPNQGQIKKSWSCSHRRANLVFEKLTFPISITSESIASAAGIQFDNFRAPCSVRIWIVRWSLDSPLCSVAGVSGCPAPVDGEFERGIEEKEPLKWITMPGLIQRGAQFGHAPATACSALSGPAGSLHVSSAIWSRQQDDVSFDQLKKFWGEMQVDARRQLLRVDKQTVLEQARRNLYCSRCHGLLLQCYSQVVTYGKSLQQELYSGHISPKATAMVLTDDECDYLQDPSMHPWGGLATTKDGTLTLLDCFICTSSLDVLHKVFDSAQHREHDRELLYPDACGDGGRSWISQVDFWCALGDETRSSLFQMKEDDFIERLMYRFDSKRFCRDCRRNVLREFKELKELKRLKKELHCTRWFCISDTSIQYELSNESVQADWQHSFTDTHKYHHFEWAIGTAEGKTDILEFENVGLNEKVQANGLNLRHLSACFITDDDYVDKDGNELDGDGSRPQKHAKSPELAREFLLDTATVIFKEQVEKAFREGTTRQNAHILFVSLAIKLLEEQLHVACKEIISIQKQIKLLEEEKNEKREEDERRERRRNKEREKKLRRKERLKEREKLRETKPIQSAQLDSSESVSASSPTNTNDEIPTCAHYIRDSISDKKDISSVLVPVLVEINSTTSANEYDKPVNLCSDSKPSIEKMAYARVTQVVQSHMRHDTNLPVTSREMNIWHDCGLKNSSMSLTRGTKTNRERVVRQSDKSFIDVRFIKKSHSSHGKSHDVHVSQPHRTNQNGDYKVKDQHYSPTDKVSREVKIASTLSSRGDWTRRPPNYKHHYRCYTAFGRDSLQTRQIWEPMDATRKKYVKSNLDIDVTLSNAAMIQCSEEIRLGRDHESSTQDCISEHSTNAGKVVSSSLCQISALSSNDSHESDCGIPTQNGHQLLCCLKDMPVEIDNKSSRNNLHPIMVSSSDNCSSCTSEVDSSSSSSISSNMETLSTSDSENASQHSDGRDSATSNGSSFPGNQNISPSHQLGTVEAALTHKPFTSSYTEASLQKEDPKKGSINSFGAGFKYEIAPPQLQIPEMNNQLPLSRLPSEVLDYHNQNPVSWSGSPNISSCLPFSQRDLCLFPSPIGYGLHRFPEYGMQFSTLQSPATTAPFHLKQHQVHHGTSGFMTQTLRPN</sequence>
<feature type="region of interest" description="Disordered" evidence="1">
    <location>
        <begin position="554"/>
        <end position="618"/>
    </location>
</feature>
<feature type="compositionally biased region" description="Low complexity" evidence="1">
    <location>
        <begin position="935"/>
        <end position="965"/>
    </location>
</feature>
<evidence type="ECO:0000256" key="1">
    <source>
        <dbReference type="SAM" id="MobiDB-lite"/>
    </source>
</evidence>
<evidence type="ECO:0000313" key="2">
    <source>
        <dbReference type="EMBL" id="KAG0465707.1"/>
    </source>
</evidence>
<protein>
    <submittedName>
        <fullName evidence="2">Uncharacterized protein</fullName>
    </submittedName>
</protein>
<feature type="compositionally biased region" description="Basic and acidic residues" evidence="1">
    <location>
        <begin position="554"/>
        <end position="574"/>
    </location>
</feature>
<feature type="compositionally biased region" description="Basic and acidic residues" evidence="1">
    <location>
        <begin position="581"/>
        <end position="592"/>
    </location>
</feature>
<feature type="compositionally biased region" description="Polar residues" evidence="1">
    <location>
        <begin position="966"/>
        <end position="996"/>
    </location>
</feature>
<comment type="caution">
    <text evidence="2">The sequence shown here is derived from an EMBL/GenBank/DDBJ whole genome shotgun (WGS) entry which is preliminary data.</text>
</comment>